<dbReference type="RefSeq" id="WP_386430526.1">
    <property type="nucleotide sequence ID" value="NZ_JBHSBB010000013.1"/>
</dbReference>
<gene>
    <name evidence="2" type="ORF">ACFO3J_18375</name>
</gene>
<evidence type="ECO:0000313" key="2">
    <source>
        <dbReference type="EMBL" id="MFC4033431.1"/>
    </source>
</evidence>
<evidence type="ECO:0000256" key="1">
    <source>
        <dbReference type="SAM" id="MobiDB-lite"/>
    </source>
</evidence>
<organism evidence="2 3">
    <name type="scientific">Streptomyces polygonati</name>
    <dbReference type="NCBI Taxonomy" id="1617087"/>
    <lineage>
        <taxon>Bacteria</taxon>
        <taxon>Bacillati</taxon>
        <taxon>Actinomycetota</taxon>
        <taxon>Actinomycetes</taxon>
        <taxon>Kitasatosporales</taxon>
        <taxon>Streptomycetaceae</taxon>
        <taxon>Streptomyces</taxon>
    </lineage>
</organism>
<keyword evidence="3" id="KW-1185">Reference proteome</keyword>
<dbReference type="EMBL" id="JBHSBB010000013">
    <property type="protein sequence ID" value="MFC4033431.1"/>
    <property type="molecule type" value="Genomic_DNA"/>
</dbReference>
<comment type="caution">
    <text evidence="2">The sequence shown here is derived from an EMBL/GenBank/DDBJ whole genome shotgun (WGS) entry which is preliminary data.</text>
</comment>
<feature type="region of interest" description="Disordered" evidence="1">
    <location>
        <begin position="93"/>
        <end position="121"/>
    </location>
</feature>
<dbReference type="Proteomes" id="UP001595765">
    <property type="component" value="Unassembled WGS sequence"/>
</dbReference>
<name>A0ABV8HRB1_9ACTN</name>
<evidence type="ECO:0000313" key="3">
    <source>
        <dbReference type="Proteomes" id="UP001595765"/>
    </source>
</evidence>
<reference evidence="3" key="1">
    <citation type="journal article" date="2019" name="Int. J. Syst. Evol. Microbiol.">
        <title>The Global Catalogue of Microorganisms (GCM) 10K type strain sequencing project: providing services to taxonomists for standard genome sequencing and annotation.</title>
        <authorList>
            <consortium name="The Broad Institute Genomics Platform"/>
            <consortium name="The Broad Institute Genome Sequencing Center for Infectious Disease"/>
            <person name="Wu L."/>
            <person name="Ma J."/>
        </authorList>
    </citation>
    <scope>NUCLEOTIDE SEQUENCE [LARGE SCALE GENOMIC DNA]</scope>
    <source>
        <strain evidence="3">CGMCC 4.7237</strain>
    </source>
</reference>
<protein>
    <submittedName>
        <fullName evidence="2">Uncharacterized protein</fullName>
    </submittedName>
</protein>
<accession>A0ABV8HRB1</accession>
<sequence>MYRQLSELLRLRDEAAATLVRGFLVGLDAALAEAPAPGDPAGLEALRELRRDLEALLHSPPAITARPEPPAPAVTAPAPVQHVEPVAPPPPVPGVAALRRADPLPDVPGEPSGSDGWTDVPSMGERVAVFDPGTGHGLRLRPEAALDPAVRDALRLRDGDLGIDHRIAVAATQLLTLASYDNDLNDYLPTASGYGQARRPHRPADLAALRWELIGRLRAYGQAGDGQEKARCLIAVDEALCSVRHSPPAEDGSWWAAWYDRVRADTVGAAGAAPGVELTVLTGRYEDLRGQSVNDARTSGQDGQVFACLRLWARVEGITYPGRVLVGTD</sequence>
<proteinExistence type="predicted"/>